<evidence type="ECO:0000256" key="2">
    <source>
        <dbReference type="ARBA" id="ARBA00022723"/>
    </source>
</evidence>
<dbReference type="OrthoDB" id="191686at2759"/>
<dbReference type="SUPFAM" id="SSF47473">
    <property type="entry name" value="EF-hand"/>
    <property type="match status" value="1"/>
</dbReference>
<dbReference type="PANTHER" id="PTHR23055">
    <property type="entry name" value="CALCIUM BINDING PROTEINS"/>
    <property type="match status" value="1"/>
</dbReference>
<evidence type="ECO:0000259" key="5">
    <source>
        <dbReference type="PROSITE" id="PS50222"/>
    </source>
</evidence>
<keyword evidence="2" id="KW-0479">Metal-binding</keyword>
<dbReference type="EMBL" id="CAIIXF020000005">
    <property type="protein sequence ID" value="CAH1784551.1"/>
    <property type="molecule type" value="Genomic_DNA"/>
</dbReference>
<organism evidence="6 7">
    <name type="scientific">Owenia fusiformis</name>
    <name type="common">Polychaete worm</name>
    <dbReference type="NCBI Taxonomy" id="6347"/>
    <lineage>
        <taxon>Eukaryota</taxon>
        <taxon>Metazoa</taxon>
        <taxon>Spiralia</taxon>
        <taxon>Lophotrochozoa</taxon>
        <taxon>Annelida</taxon>
        <taxon>Polychaeta</taxon>
        <taxon>Sedentaria</taxon>
        <taxon>Canalipalpata</taxon>
        <taxon>Sabellida</taxon>
        <taxon>Oweniida</taxon>
        <taxon>Oweniidae</taxon>
        <taxon>Owenia</taxon>
    </lineage>
</organism>
<evidence type="ECO:0000256" key="4">
    <source>
        <dbReference type="ARBA" id="ARBA00022837"/>
    </source>
</evidence>
<dbReference type="Pfam" id="PF13499">
    <property type="entry name" value="EF-hand_7"/>
    <property type="match status" value="1"/>
</dbReference>
<feature type="domain" description="EF-hand" evidence="5">
    <location>
        <begin position="172"/>
        <end position="207"/>
    </location>
</feature>
<dbReference type="CDD" id="cd00051">
    <property type="entry name" value="EFh"/>
    <property type="match status" value="2"/>
</dbReference>
<dbReference type="PROSITE" id="PS00018">
    <property type="entry name" value="EF_HAND_1"/>
    <property type="match status" value="2"/>
</dbReference>
<dbReference type="InterPro" id="IPR018247">
    <property type="entry name" value="EF_Hand_1_Ca_BS"/>
</dbReference>
<dbReference type="AlphaFoldDB" id="A0A8S4NUW3"/>
<reference evidence="6" key="1">
    <citation type="submission" date="2022-03" db="EMBL/GenBank/DDBJ databases">
        <authorList>
            <person name="Martin C."/>
        </authorList>
    </citation>
    <scope>NUCLEOTIDE SEQUENCE</scope>
</reference>
<evidence type="ECO:0000256" key="3">
    <source>
        <dbReference type="ARBA" id="ARBA00022737"/>
    </source>
</evidence>
<dbReference type="SMART" id="SM00054">
    <property type="entry name" value="EFh"/>
    <property type="match status" value="3"/>
</dbReference>
<gene>
    <name evidence="6" type="ORF">OFUS_LOCUS10725</name>
</gene>
<comment type="similarity">
    <text evidence="1">Belongs to the recoverin family.</text>
</comment>
<proteinExistence type="inferred from homology"/>
<evidence type="ECO:0000256" key="1">
    <source>
        <dbReference type="ARBA" id="ARBA00006049"/>
    </source>
</evidence>
<feature type="domain" description="EF-hand" evidence="5">
    <location>
        <begin position="124"/>
        <end position="159"/>
    </location>
</feature>
<evidence type="ECO:0000313" key="7">
    <source>
        <dbReference type="Proteomes" id="UP000749559"/>
    </source>
</evidence>
<dbReference type="PROSITE" id="PS50222">
    <property type="entry name" value="EF_HAND_2"/>
    <property type="match status" value="3"/>
</dbReference>
<dbReference type="PRINTS" id="PR00450">
    <property type="entry name" value="RECOVERIN"/>
</dbReference>
<dbReference type="Pfam" id="PF13833">
    <property type="entry name" value="EF-hand_8"/>
    <property type="match status" value="1"/>
</dbReference>
<dbReference type="InterPro" id="IPR011992">
    <property type="entry name" value="EF-hand-dom_pair"/>
</dbReference>
<dbReference type="FunFam" id="1.10.238.10:FF:000009">
    <property type="entry name" value="Visinin-like protein 1"/>
    <property type="match status" value="1"/>
</dbReference>
<keyword evidence="4" id="KW-0106">Calcium</keyword>
<evidence type="ECO:0000313" key="6">
    <source>
        <dbReference type="EMBL" id="CAH1784551.1"/>
    </source>
</evidence>
<accession>A0A8S4NUW3</accession>
<dbReference type="InterPro" id="IPR002048">
    <property type="entry name" value="EF_hand_dom"/>
</dbReference>
<dbReference type="Proteomes" id="UP000749559">
    <property type="component" value="Unassembled WGS sequence"/>
</dbReference>
<name>A0A8S4NUW3_OWEFU</name>
<dbReference type="PANTHER" id="PTHR23055:SF167">
    <property type="entry name" value="EF-HAND DOMAIN-CONTAINING PROTEIN"/>
    <property type="match status" value="1"/>
</dbReference>
<protein>
    <recommendedName>
        <fullName evidence="5">EF-hand domain-containing protein</fullName>
    </recommendedName>
</protein>
<comment type="caution">
    <text evidence="6">The sequence shown here is derived from an EMBL/GenBank/DDBJ whole genome shotgun (WGS) entry which is preliminary data.</text>
</comment>
<dbReference type="Gene3D" id="1.10.238.10">
    <property type="entry name" value="EF-hand"/>
    <property type="match status" value="1"/>
</dbReference>
<keyword evidence="7" id="KW-1185">Reference proteome</keyword>
<keyword evidence="3" id="KW-0677">Repeat</keyword>
<dbReference type="GO" id="GO:0005509">
    <property type="term" value="F:calcium ion binding"/>
    <property type="evidence" value="ECO:0007669"/>
    <property type="project" value="InterPro"/>
</dbReference>
<feature type="domain" description="EF-hand" evidence="5">
    <location>
        <begin position="88"/>
        <end position="123"/>
    </location>
</feature>
<dbReference type="InterPro" id="IPR028846">
    <property type="entry name" value="Recoverin"/>
</dbReference>
<sequence length="218" mass="25085">MADLSNWLNTVTKMMTPNAKKGNNDLDDLEMQVVRYKPEGLDQLCKTTKFTKKELQIMYRGFKQECPTGMVSEDKFKDIFAQFFSLGDSSSYAHYVFNTFDQEHKGSITFEEFVVGLSILSRGSIHDKLQWAFRLYDINGDGIVTKDEMVDIVSAIYDMMGRYAEPSVEETTARDHVENIFEKMDLNQDGVISIDEFMDTCRKDEVISKSMTMFDTVL</sequence>